<dbReference type="CDD" id="cd01650">
    <property type="entry name" value="RT_nLTR_like"/>
    <property type="match status" value="1"/>
</dbReference>
<proteinExistence type="predicted"/>
<dbReference type="AlphaFoldDB" id="A0A484LI22"/>
<dbReference type="OrthoDB" id="1742302at2759"/>
<protein>
    <recommendedName>
        <fullName evidence="1">Reverse transcriptase domain-containing protein</fullName>
    </recommendedName>
</protein>
<dbReference type="InterPro" id="IPR000477">
    <property type="entry name" value="RT_dom"/>
</dbReference>
<evidence type="ECO:0000313" key="3">
    <source>
        <dbReference type="Proteomes" id="UP000595140"/>
    </source>
</evidence>
<gene>
    <name evidence="2" type="ORF">CCAM_LOCUS17807</name>
</gene>
<dbReference type="SUPFAM" id="SSF56219">
    <property type="entry name" value="DNase I-like"/>
    <property type="match status" value="1"/>
</dbReference>
<reference evidence="2 3" key="1">
    <citation type="submission" date="2018-04" db="EMBL/GenBank/DDBJ databases">
        <authorList>
            <person name="Vogel A."/>
        </authorList>
    </citation>
    <scope>NUCLEOTIDE SEQUENCE [LARGE SCALE GENOMIC DNA]</scope>
</reference>
<dbReference type="EMBL" id="OOIL02001465">
    <property type="protein sequence ID" value="VFQ76031.1"/>
    <property type="molecule type" value="Genomic_DNA"/>
</dbReference>
<dbReference type="Gene3D" id="3.60.10.10">
    <property type="entry name" value="Endonuclease/exonuclease/phosphatase"/>
    <property type="match status" value="1"/>
</dbReference>
<dbReference type="Pfam" id="PF00078">
    <property type="entry name" value="RVT_1"/>
    <property type="match status" value="1"/>
</dbReference>
<dbReference type="PANTHER" id="PTHR31635">
    <property type="entry name" value="REVERSE TRANSCRIPTASE DOMAIN-CONTAINING PROTEIN-RELATED"/>
    <property type="match status" value="1"/>
</dbReference>
<dbReference type="Proteomes" id="UP000595140">
    <property type="component" value="Unassembled WGS sequence"/>
</dbReference>
<dbReference type="PANTHER" id="PTHR31635:SF196">
    <property type="entry name" value="REVERSE TRANSCRIPTASE DOMAIN-CONTAINING PROTEIN-RELATED"/>
    <property type="match status" value="1"/>
</dbReference>
<dbReference type="SUPFAM" id="SSF56672">
    <property type="entry name" value="DNA/RNA polymerases"/>
    <property type="match status" value="1"/>
</dbReference>
<accession>A0A484LI22</accession>
<organism evidence="2 3">
    <name type="scientific">Cuscuta campestris</name>
    <dbReference type="NCBI Taxonomy" id="132261"/>
    <lineage>
        <taxon>Eukaryota</taxon>
        <taxon>Viridiplantae</taxon>
        <taxon>Streptophyta</taxon>
        <taxon>Embryophyta</taxon>
        <taxon>Tracheophyta</taxon>
        <taxon>Spermatophyta</taxon>
        <taxon>Magnoliopsida</taxon>
        <taxon>eudicotyledons</taxon>
        <taxon>Gunneridae</taxon>
        <taxon>Pentapetalae</taxon>
        <taxon>asterids</taxon>
        <taxon>lamiids</taxon>
        <taxon>Solanales</taxon>
        <taxon>Convolvulaceae</taxon>
        <taxon>Cuscuteae</taxon>
        <taxon>Cuscuta</taxon>
        <taxon>Cuscuta subgen. Grammica</taxon>
        <taxon>Cuscuta sect. Cleistogrammica</taxon>
    </lineage>
</organism>
<feature type="domain" description="Reverse transcriptase" evidence="1">
    <location>
        <begin position="376"/>
        <end position="656"/>
    </location>
</feature>
<dbReference type="InterPro" id="IPR036691">
    <property type="entry name" value="Endo/exonu/phosph_ase_sf"/>
</dbReference>
<evidence type="ECO:0000259" key="1">
    <source>
        <dbReference type="PROSITE" id="PS50878"/>
    </source>
</evidence>
<keyword evidence="3" id="KW-1185">Reference proteome</keyword>
<name>A0A484LI22_9ASTE</name>
<sequence length="767" mass="87901">MWKEEDLNYISHTDMGQITNILFFNKKVSKDFLFSAIYGKHTKEETKDLWEAIKTCSHNYHCDWILGGDFNAISSIDHHKGTRSLGRLWKRLDRVFISSHCLNSFEDITSQHLPRGTSDHCPILLKASNPIFTGPRPFRYINCWSKNHTFIKVLEGNWGKYCGGGMKGLMDKLSKLSKVLQHWNKTTFGNITSTVEALEKDLQQAEQEFDANPTPDNRAFMNEKRANLIHATKNEFLFWKQKAGIKWLKEGDCNSSFFHAKIKEKRIHQKIHRIKDSYGNWLENTNDIQHEATNFFKALFSNHNCEGMNKFLDNIPLLVDDSINTTLTKLPTEEEVKEAVWSLDPDSSAGPDGFTGDFYRQGWDTIKEDVIKAVQEFFLGIPIPKSMGKTTIILIPKKENPSSFDEYRPICLSNFIAKINTKILAMRLGHFLPNLISSEQGGFIKGRQIHDQIPIAQELIHGINYKSRGGNIAIKLDISKAFDRVSWEFLVMVLEKFGFSDRFNTLILNNLKYTYHSILINGYPCKPFQPQRGLKQGDPLSPLLFILAAESFSRTLKVDTNNGNLKSYNMGRHLLPISHLAFADDLILFSNGSISNLQKLAKFLKDYEVATGQAINLQKSFFYTPDKTPTAQASKMGKILYMQRGFFPFKYLGTQIHRGINRKNYCGDILEHFDQKLQGWTKHLLSQSGRLILIKHVLSSISLHILGTTKLPKSVTTCLNGKMANFLWGSKGDNHKYHWQHGRTSATLKRKEDWAFIIWIPFKTPMG</sequence>
<dbReference type="InterPro" id="IPR043502">
    <property type="entry name" value="DNA/RNA_pol_sf"/>
</dbReference>
<evidence type="ECO:0000313" key="2">
    <source>
        <dbReference type="EMBL" id="VFQ76031.1"/>
    </source>
</evidence>
<dbReference type="PROSITE" id="PS50878">
    <property type="entry name" value="RT_POL"/>
    <property type="match status" value="1"/>
</dbReference>